<dbReference type="InterPro" id="IPR058582">
    <property type="entry name" value="KH_NusA_2nd"/>
</dbReference>
<evidence type="ECO:0000256" key="3">
    <source>
        <dbReference type="ARBA" id="ARBA00022884"/>
    </source>
</evidence>
<sequence>MSEVKLDTDGMRYIVLFEQITGASPIDCMIDDELNKVTFVVKSEDMGAAIGKSGDHVNRVKSMINKQIEIIEYSDDVREFIENVIQPVSIKNINIEEKKGKRIAYLNVSAGERGFAIGRGGRNIGRVKTIVSRHHDIDEVVIQ</sequence>
<dbReference type="InterPro" id="IPR004044">
    <property type="entry name" value="KH_dom_type_2"/>
</dbReference>
<evidence type="ECO:0000256" key="4">
    <source>
        <dbReference type="ARBA" id="ARBA00023015"/>
    </source>
</evidence>
<comment type="similarity">
    <text evidence="6">Belongs to the NusA family.</text>
</comment>
<dbReference type="EMBL" id="CAJHIR010000002">
    <property type="protein sequence ID" value="CAD6491060.1"/>
    <property type="molecule type" value="Genomic_DNA"/>
</dbReference>
<evidence type="ECO:0000259" key="7">
    <source>
        <dbReference type="Pfam" id="PF07650"/>
    </source>
</evidence>
<comment type="subcellular location">
    <subcellularLocation>
        <location evidence="6">Cytoplasm</location>
    </subcellularLocation>
</comment>
<feature type="domain" description="NusA-like second KH" evidence="8">
    <location>
        <begin position="78"/>
        <end position="139"/>
    </location>
</feature>
<protein>
    <recommendedName>
        <fullName evidence="6">Probable transcription termination protein NusA</fullName>
    </recommendedName>
</protein>
<dbReference type="AlphaFoldDB" id="A0A811TFA5"/>
<evidence type="ECO:0000313" key="12">
    <source>
        <dbReference type="Proteomes" id="UP000634805"/>
    </source>
</evidence>
<feature type="domain" description="KH type-2" evidence="7">
    <location>
        <begin position="14"/>
        <end position="74"/>
    </location>
</feature>
<dbReference type="GO" id="GO:0003723">
    <property type="term" value="F:RNA binding"/>
    <property type="evidence" value="ECO:0007669"/>
    <property type="project" value="UniProtKB-KW"/>
</dbReference>
<dbReference type="GO" id="GO:0005829">
    <property type="term" value="C:cytosol"/>
    <property type="evidence" value="ECO:0007669"/>
    <property type="project" value="TreeGrafter"/>
</dbReference>
<keyword evidence="4 6" id="KW-0805">Transcription regulation</keyword>
<evidence type="ECO:0000313" key="10">
    <source>
        <dbReference type="EMBL" id="CAD6493242.1"/>
    </source>
</evidence>
<dbReference type="GO" id="GO:0006353">
    <property type="term" value="P:DNA-templated transcription termination"/>
    <property type="evidence" value="ECO:0007669"/>
    <property type="project" value="UniProtKB-UniRule"/>
</dbReference>
<evidence type="ECO:0000313" key="11">
    <source>
        <dbReference type="EMBL" id="CAD6494550.1"/>
    </source>
</evidence>
<dbReference type="PANTHER" id="PTHR22648:SF0">
    <property type="entry name" value="TRANSCRIPTION TERMINATION_ANTITERMINATION PROTEIN NUSA"/>
    <property type="match status" value="1"/>
</dbReference>
<keyword evidence="5 6" id="KW-0804">Transcription</keyword>
<dbReference type="Gene3D" id="3.30.300.20">
    <property type="match status" value="2"/>
</dbReference>
<dbReference type="InterPro" id="IPR009019">
    <property type="entry name" value="KH_sf_prok-type"/>
</dbReference>
<dbReference type="CDD" id="cd22530">
    <property type="entry name" value="KH-II_NusA_arch_rpt1"/>
    <property type="match status" value="1"/>
</dbReference>
<dbReference type="Proteomes" id="UP000612009">
    <property type="component" value="Unassembled WGS sequence"/>
</dbReference>
<dbReference type="NCBIfam" id="TIGR01952">
    <property type="entry name" value="nusA_arch"/>
    <property type="match status" value="1"/>
</dbReference>
<dbReference type="PANTHER" id="PTHR22648">
    <property type="entry name" value="TRANSCRIPTION TERMINATION FACTOR NUSA"/>
    <property type="match status" value="1"/>
</dbReference>
<dbReference type="HAMAP" id="MF_00945_A">
    <property type="entry name" value="NusA_A"/>
    <property type="match status" value="1"/>
</dbReference>
<accession>A0A811TFA5</accession>
<dbReference type="EMBL" id="CAJHIP010000018">
    <property type="protein sequence ID" value="CAD6493242.1"/>
    <property type="molecule type" value="Genomic_DNA"/>
</dbReference>
<evidence type="ECO:0000256" key="5">
    <source>
        <dbReference type="ARBA" id="ARBA00023163"/>
    </source>
</evidence>
<dbReference type="InterPro" id="IPR030842">
    <property type="entry name" value="TF_NusA_bacterial"/>
</dbReference>
<evidence type="ECO:0000259" key="8">
    <source>
        <dbReference type="Pfam" id="PF26594"/>
    </source>
</evidence>
<proteinExistence type="inferred from homology"/>
<evidence type="ECO:0000256" key="2">
    <source>
        <dbReference type="ARBA" id="ARBA00022490"/>
    </source>
</evidence>
<reference evidence="11" key="1">
    <citation type="submission" date="2020-10" db="EMBL/GenBank/DDBJ databases">
        <authorList>
            <person name="Hahn C.J."/>
            <person name="Laso-Perez R."/>
            <person name="Vulcano F."/>
            <person name="Vaziourakis K.-M."/>
            <person name="Stokke R."/>
            <person name="Steen I.H."/>
            <person name="Teske A."/>
            <person name="Boetius A."/>
            <person name="Liebeke M."/>
            <person name="Amann R."/>
            <person name="Knittel K."/>
        </authorList>
    </citation>
    <scope>NUCLEOTIDE SEQUENCE</scope>
    <source>
        <strain evidence="11">Gfbio:e3339647-f889-4370-9287-4fb5cb688e4c:AG392D22_GoMArc1</strain>
        <strain evidence="9">Gfbio:e3339647-f889-4370-9287-4fb5cb688e4c:AG392J18_GoMArc1</strain>
        <strain evidence="10">Gfbio:e3339647-f889-4370-9287-4fb5cb688e4c:AG394J04_GoMArc1</strain>
    </source>
</reference>
<evidence type="ECO:0000256" key="1">
    <source>
        <dbReference type="ARBA" id="ARBA00022472"/>
    </source>
</evidence>
<dbReference type="InterPro" id="IPR015946">
    <property type="entry name" value="KH_dom-like_a/b"/>
</dbReference>
<dbReference type="EMBL" id="CAJHIS010000024">
    <property type="protein sequence ID" value="CAD6494550.1"/>
    <property type="molecule type" value="Genomic_DNA"/>
</dbReference>
<dbReference type="InterPro" id="IPR010212">
    <property type="entry name" value="NusA_arc"/>
</dbReference>
<comment type="function">
    <text evidence="6">Participates in transcription termination.</text>
</comment>
<name>A0A811TFA5_9EURY</name>
<gene>
    <name evidence="6" type="primary">nusA</name>
    <name evidence="11" type="ORF">EMLJLAPB_00829</name>
    <name evidence="10" type="ORF">FFODKBPE_00452</name>
    <name evidence="9" type="ORF">LAKADJCE_00059</name>
</gene>
<dbReference type="Pfam" id="PF26594">
    <property type="entry name" value="KH_NusA_2nd"/>
    <property type="match status" value="1"/>
</dbReference>
<dbReference type="SUPFAM" id="SSF54814">
    <property type="entry name" value="Prokaryotic type KH domain (KH-domain type II)"/>
    <property type="match status" value="2"/>
</dbReference>
<dbReference type="GO" id="GO:0031564">
    <property type="term" value="P:transcription antitermination"/>
    <property type="evidence" value="ECO:0007669"/>
    <property type="project" value="InterPro"/>
</dbReference>
<dbReference type="FunFam" id="3.30.300.20:FF:000024">
    <property type="entry name" value="Probable transcription termination protein NusA"/>
    <property type="match status" value="1"/>
</dbReference>
<keyword evidence="3" id="KW-0694">RNA-binding</keyword>
<dbReference type="Pfam" id="PF07650">
    <property type="entry name" value="KH_2"/>
    <property type="match status" value="1"/>
</dbReference>
<keyword evidence="2 6" id="KW-0963">Cytoplasm</keyword>
<evidence type="ECO:0000313" key="9">
    <source>
        <dbReference type="EMBL" id="CAD6491060.1"/>
    </source>
</evidence>
<dbReference type="Proteomes" id="UP000603056">
    <property type="component" value="Unassembled WGS sequence"/>
</dbReference>
<keyword evidence="1 6" id="KW-0806">Transcription termination</keyword>
<comment type="caution">
    <text evidence="11">The sequence shown here is derived from an EMBL/GenBank/DDBJ whole genome shotgun (WGS) entry which is preliminary data.</text>
</comment>
<organism evidence="11 12">
    <name type="scientific">Candidatus Argoarchaeum ethanivorans</name>
    <dbReference type="NCBI Taxonomy" id="2608793"/>
    <lineage>
        <taxon>Archaea</taxon>
        <taxon>Methanobacteriati</taxon>
        <taxon>Methanobacteriota</taxon>
        <taxon>Stenosarchaea group</taxon>
        <taxon>Methanomicrobia</taxon>
        <taxon>Methanosarcinales</taxon>
        <taxon>Methanosarcinales incertae sedis</taxon>
        <taxon>GOM Arc I cluster</taxon>
        <taxon>Candidatus Argoarchaeum</taxon>
    </lineage>
</organism>
<dbReference type="Proteomes" id="UP000634805">
    <property type="component" value="Unassembled WGS sequence"/>
</dbReference>
<evidence type="ECO:0000256" key="6">
    <source>
        <dbReference type="HAMAP-Rule" id="MF_00945"/>
    </source>
</evidence>